<reference evidence="4 5" key="1">
    <citation type="submission" date="2016-10" db="EMBL/GenBank/DDBJ databases">
        <authorList>
            <person name="de Groot N.N."/>
        </authorList>
    </citation>
    <scope>NUCLEOTIDE SEQUENCE [LARGE SCALE GENOMIC DNA]</scope>
    <source>
        <strain evidence="4 5">OK461</strain>
    </source>
</reference>
<sequence length="532" mass="56593">MTTHTADGASGTLETLTAALGNDVLRAVLLPEPSLPVGGVRVHEPGTAQSPGRGDIVLAIGMDDVTVVTALLRRLGGVAAAVATKCRVQDDADVLRAAADSGCGVLVLDEGIDWLQAVALLQGEIARHAADSGPEPSGGVDLFELADMAADAVGGPVTIEDPRGWLLAYSSDQTGGDPVRAETLLGRRAPTGFSQALAARGVPQEIARSEGPVVVRGVAEGAADRLAVGLRAGSFGLGSMWAVVSGAERRQVTAFARIAHRVAVHLMRRRTEDYRTHRVEMEQLAVLLHGGPTVTGSGDSIELPRGAHWVVALAVAPNDPSERAIARSRLEHGLSLMQRSRDLTVHAGQLSNLWYLVLTVGRPQENSAATVRNWLRDLLDDGTGDRMPIYAGVGSAADDRDGLPRSRKEAERALTVARLAPAPGAPLAFEDCWARAALIRVLDPTVVADLETVTPLWRLREQDTAHGTDYLPTLHAWLEHQGNIRTAAQRLHIHANTLRYRLTKIEQTVGIDLADPDIRLVLALQLKALDPA</sequence>
<dbReference type="GO" id="GO:0003677">
    <property type="term" value="F:DNA binding"/>
    <property type="evidence" value="ECO:0007669"/>
    <property type="project" value="UniProtKB-KW"/>
</dbReference>
<feature type="domain" description="CdaR GGDEF-like" evidence="3">
    <location>
        <begin position="306"/>
        <end position="416"/>
    </location>
</feature>
<dbReference type="OrthoDB" id="3190266at2"/>
<dbReference type="InterPro" id="IPR051448">
    <property type="entry name" value="CdaR-like_regulators"/>
</dbReference>
<gene>
    <name evidence="4" type="ORF">SAMN02787118_105485</name>
</gene>
<dbReference type="PANTHER" id="PTHR33744">
    <property type="entry name" value="CARBOHYDRATE DIACID REGULATOR"/>
    <property type="match status" value="1"/>
</dbReference>
<dbReference type="RefSeq" id="WP_075028243.1">
    <property type="nucleotide sequence ID" value="NZ_FONR01000005.1"/>
</dbReference>
<protein>
    <submittedName>
        <fullName evidence="4">DNA-binding transcriptional regulator, PucR family</fullName>
    </submittedName>
</protein>
<dbReference type="Pfam" id="PF17853">
    <property type="entry name" value="GGDEF_2"/>
    <property type="match status" value="1"/>
</dbReference>
<dbReference type="InterPro" id="IPR042070">
    <property type="entry name" value="PucR_C-HTH_sf"/>
</dbReference>
<dbReference type="Gene3D" id="1.10.10.2840">
    <property type="entry name" value="PucR C-terminal helix-turn-helix domain"/>
    <property type="match status" value="1"/>
</dbReference>
<dbReference type="Proteomes" id="UP000181942">
    <property type="component" value="Unassembled WGS sequence"/>
</dbReference>
<dbReference type="PANTHER" id="PTHR33744:SF1">
    <property type="entry name" value="DNA-BINDING TRANSCRIPTIONAL ACTIVATOR ADER"/>
    <property type="match status" value="1"/>
</dbReference>
<evidence type="ECO:0000259" key="2">
    <source>
        <dbReference type="Pfam" id="PF13556"/>
    </source>
</evidence>
<dbReference type="InterPro" id="IPR041522">
    <property type="entry name" value="CdaR_GGDEF"/>
</dbReference>
<evidence type="ECO:0000313" key="4">
    <source>
        <dbReference type="EMBL" id="SFF34330.1"/>
    </source>
</evidence>
<evidence type="ECO:0000256" key="1">
    <source>
        <dbReference type="ARBA" id="ARBA00006754"/>
    </source>
</evidence>
<dbReference type="Pfam" id="PF13556">
    <property type="entry name" value="HTH_30"/>
    <property type="match status" value="1"/>
</dbReference>
<accession>A0A1I2HYB3</accession>
<comment type="similarity">
    <text evidence="1">Belongs to the CdaR family.</text>
</comment>
<name>A0A1I2HYB3_9ACTN</name>
<keyword evidence="4" id="KW-0238">DNA-binding</keyword>
<dbReference type="InterPro" id="IPR025736">
    <property type="entry name" value="PucR_C-HTH_dom"/>
</dbReference>
<evidence type="ECO:0000259" key="3">
    <source>
        <dbReference type="Pfam" id="PF17853"/>
    </source>
</evidence>
<dbReference type="AlphaFoldDB" id="A0A1I2HYB3"/>
<organism evidence="4 5">
    <name type="scientific">Streptomyces mirabilis</name>
    <dbReference type="NCBI Taxonomy" id="68239"/>
    <lineage>
        <taxon>Bacteria</taxon>
        <taxon>Bacillati</taxon>
        <taxon>Actinomycetota</taxon>
        <taxon>Actinomycetes</taxon>
        <taxon>Kitasatosporales</taxon>
        <taxon>Streptomycetaceae</taxon>
        <taxon>Streptomyces</taxon>
    </lineage>
</organism>
<dbReference type="EMBL" id="FONR01000005">
    <property type="protein sequence ID" value="SFF34330.1"/>
    <property type="molecule type" value="Genomic_DNA"/>
</dbReference>
<evidence type="ECO:0000313" key="5">
    <source>
        <dbReference type="Proteomes" id="UP000181942"/>
    </source>
</evidence>
<feature type="domain" description="PucR C-terminal helix-turn-helix" evidence="2">
    <location>
        <begin position="470"/>
        <end position="528"/>
    </location>
</feature>
<proteinExistence type="inferred from homology"/>